<evidence type="ECO:0000313" key="8">
    <source>
        <dbReference type="Proteomes" id="UP000662888"/>
    </source>
</evidence>
<dbReference type="InterPro" id="IPR036259">
    <property type="entry name" value="MFS_trans_sf"/>
</dbReference>
<feature type="transmembrane region" description="Helical" evidence="5">
    <location>
        <begin position="126"/>
        <end position="145"/>
    </location>
</feature>
<keyword evidence="3 5" id="KW-1133">Transmembrane helix</keyword>
<feature type="transmembrane region" description="Helical" evidence="5">
    <location>
        <begin position="69"/>
        <end position="87"/>
    </location>
</feature>
<feature type="transmembrane region" description="Helical" evidence="5">
    <location>
        <begin position="180"/>
        <end position="201"/>
    </location>
</feature>
<sequence length="475" mass="52014">MNQQSIDNVKDKVRDDVRDNAVSNVIGKYRWTICALLFFATTINYLDRQVLSLLATDLSKQFGWSNTDYANITAAFQFVYAFSMLFAGRVIDKLGTKRAFVIAITIWSLGAIMHAFAIGIGEGLNGILASLGMTVVPVSIAGFMMSRAVLALGEAGNFPAAIKATAEYFPKKERSFATGIFNSGANVGAILAPLTVPLIAAAWGWQMAFIIIGAIGFFWMVLWTMFYDTPAKQARMGKAELDYINSDCAVVPEPAAGVARPKTSWFKLLGYRQTWAFALGKFMTDGVWWFFLFWLPKYLSTTYGLKGTDIIVPLAVLYSMTMVGSIGGGWFPTYFINRGDNPYDGRMKAMLCIAFIPLVVMLAQPFGYISFWVPVILIGIGASAHQAWSANIFTTVSDMFPKHSVGSVVGIGGMAGGMGGVLLTKLGGWLFDYYGGVGQISTGYMIMFSICALAYLAAWTMMKTLVPRYREITDL</sequence>
<keyword evidence="2 5" id="KW-0812">Transmembrane</keyword>
<reference evidence="7 8" key="1">
    <citation type="submission" date="2020-11" db="EMBL/GenBank/DDBJ databases">
        <authorList>
            <person name="Sun Q."/>
        </authorList>
    </citation>
    <scope>NUCLEOTIDE SEQUENCE [LARGE SCALE GENOMIC DNA]</scope>
    <source>
        <strain evidence="7 8">P8398</strain>
    </source>
</reference>
<evidence type="ECO:0000256" key="3">
    <source>
        <dbReference type="ARBA" id="ARBA00022989"/>
    </source>
</evidence>
<feature type="domain" description="Major facilitator superfamily (MFS) profile" evidence="6">
    <location>
        <begin position="33"/>
        <end position="466"/>
    </location>
</feature>
<evidence type="ECO:0000256" key="5">
    <source>
        <dbReference type="SAM" id="Phobius"/>
    </source>
</evidence>
<evidence type="ECO:0000259" key="6">
    <source>
        <dbReference type="PROSITE" id="PS50850"/>
    </source>
</evidence>
<feature type="transmembrane region" description="Helical" evidence="5">
    <location>
        <begin position="99"/>
        <end position="120"/>
    </location>
</feature>
<dbReference type="Proteomes" id="UP000662888">
    <property type="component" value="Chromosome"/>
</dbReference>
<dbReference type="PANTHER" id="PTHR11662:SF285">
    <property type="entry name" value="HEXURONATE TRANSPORTER"/>
    <property type="match status" value="1"/>
</dbReference>
<organism evidence="7 8">
    <name type="scientific">Massilia antarctica</name>
    <dbReference type="NCBI Taxonomy" id="2765360"/>
    <lineage>
        <taxon>Bacteria</taxon>
        <taxon>Pseudomonadati</taxon>
        <taxon>Pseudomonadota</taxon>
        <taxon>Betaproteobacteria</taxon>
        <taxon>Burkholderiales</taxon>
        <taxon>Oxalobacteraceae</taxon>
        <taxon>Telluria group</taxon>
        <taxon>Massilia</taxon>
    </lineage>
</organism>
<dbReference type="Gene3D" id="1.20.1250.20">
    <property type="entry name" value="MFS general substrate transporter like domains"/>
    <property type="match status" value="2"/>
</dbReference>
<dbReference type="InterPro" id="IPR050382">
    <property type="entry name" value="MFS_Na/Anion_cotransporter"/>
</dbReference>
<dbReference type="InterPro" id="IPR011701">
    <property type="entry name" value="MFS"/>
</dbReference>
<proteinExistence type="predicted"/>
<dbReference type="PANTHER" id="PTHR11662">
    <property type="entry name" value="SOLUTE CARRIER FAMILY 17"/>
    <property type="match status" value="1"/>
</dbReference>
<dbReference type="Pfam" id="PF07690">
    <property type="entry name" value="MFS_1"/>
    <property type="match status" value="1"/>
</dbReference>
<evidence type="ECO:0000256" key="1">
    <source>
        <dbReference type="ARBA" id="ARBA00004141"/>
    </source>
</evidence>
<keyword evidence="8" id="KW-1185">Reference proteome</keyword>
<evidence type="ECO:0000256" key="2">
    <source>
        <dbReference type="ARBA" id="ARBA00022692"/>
    </source>
</evidence>
<dbReference type="RefSeq" id="WP_206090569.1">
    <property type="nucleotide sequence ID" value="NZ_CP065053.1"/>
</dbReference>
<name>A0AA49A9R4_9BURK</name>
<feature type="transmembrane region" description="Helical" evidence="5">
    <location>
        <begin position="315"/>
        <end position="337"/>
    </location>
</feature>
<protein>
    <submittedName>
        <fullName evidence="7">MFS transporter</fullName>
    </submittedName>
</protein>
<dbReference type="InterPro" id="IPR020846">
    <property type="entry name" value="MFS_dom"/>
</dbReference>
<feature type="transmembrane region" description="Helical" evidence="5">
    <location>
        <begin position="405"/>
        <end position="423"/>
    </location>
</feature>
<feature type="transmembrane region" description="Helical" evidence="5">
    <location>
        <begin position="443"/>
        <end position="462"/>
    </location>
</feature>
<evidence type="ECO:0000313" key="7">
    <source>
        <dbReference type="EMBL" id="QPI50915.1"/>
    </source>
</evidence>
<evidence type="ECO:0000256" key="4">
    <source>
        <dbReference type="ARBA" id="ARBA00023136"/>
    </source>
</evidence>
<dbReference type="EMBL" id="CP065053">
    <property type="protein sequence ID" value="QPI50915.1"/>
    <property type="molecule type" value="Genomic_DNA"/>
</dbReference>
<keyword evidence="4 5" id="KW-0472">Membrane</keyword>
<feature type="transmembrane region" description="Helical" evidence="5">
    <location>
        <begin position="349"/>
        <end position="366"/>
    </location>
</feature>
<accession>A0AA49A9R4</accession>
<comment type="subcellular location">
    <subcellularLocation>
        <location evidence="1">Membrane</location>
        <topology evidence="1">Multi-pass membrane protein</topology>
    </subcellularLocation>
</comment>
<feature type="transmembrane region" description="Helical" evidence="5">
    <location>
        <begin position="207"/>
        <end position="226"/>
    </location>
</feature>
<feature type="transmembrane region" description="Helical" evidence="5">
    <location>
        <begin position="372"/>
        <end position="393"/>
    </location>
</feature>
<dbReference type="CDD" id="cd17319">
    <property type="entry name" value="MFS_ExuT_GudP_like"/>
    <property type="match status" value="1"/>
</dbReference>
<dbReference type="SUPFAM" id="SSF103473">
    <property type="entry name" value="MFS general substrate transporter"/>
    <property type="match status" value="1"/>
</dbReference>
<gene>
    <name evidence="7" type="ORF">IV454_04965</name>
</gene>
<feature type="transmembrane region" description="Helical" evidence="5">
    <location>
        <begin position="275"/>
        <end position="295"/>
    </location>
</feature>
<dbReference type="PROSITE" id="PS50850">
    <property type="entry name" value="MFS"/>
    <property type="match status" value="1"/>
</dbReference>
<feature type="transmembrane region" description="Helical" evidence="5">
    <location>
        <begin position="29"/>
        <end position="46"/>
    </location>
</feature>